<evidence type="ECO:0000313" key="1">
    <source>
        <dbReference type="EMBL" id="KEO91851.1"/>
    </source>
</evidence>
<gene>
    <name evidence="1" type="ORF">EH31_04030</name>
</gene>
<evidence type="ECO:0000313" key="2">
    <source>
        <dbReference type="Proteomes" id="UP000027647"/>
    </source>
</evidence>
<protein>
    <submittedName>
        <fullName evidence="1">Uncharacterized protein</fullName>
    </submittedName>
</protein>
<accession>A0A074MAL1</accession>
<dbReference type="AlphaFoldDB" id="A0A074MAL1"/>
<proteinExistence type="predicted"/>
<name>A0A074MAL1_ERYLO</name>
<sequence>MKPLLGAMPILHTKRRERLFLGELRFEFRDLCLERVGLFTRFLRHGFDRVEFFAAHKIHPAKRLTHTFTRIITRFTRHTGNRASSAVSDFHKIGEQWVLTLHKTLFGDEKAKGQEFR</sequence>
<dbReference type="EMBL" id="JMIW01000001">
    <property type="protein sequence ID" value="KEO91851.1"/>
    <property type="molecule type" value="Genomic_DNA"/>
</dbReference>
<comment type="caution">
    <text evidence="1">The sequence shown here is derived from an EMBL/GenBank/DDBJ whole genome shotgun (WGS) entry which is preliminary data.</text>
</comment>
<keyword evidence="2" id="KW-1185">Reference proteome</keyword>
<reference evidence="1 2" key="1">
    <citation type="submission" date="2014-04" db="EMBL/GenBank/DDBJ databases">
        <title>A comprehensive comparison of genomes of Erythrobacter spp. strains.</title>
        <authorList>
            <person name="Zheng Q."/>
        </authorList>
    </citation>
    <scope>NUCLEOTIDE SEQUENCE [LARGE SCALE GENOMIC DNA]</scope>
    <source>
        <strain evidence="1 2">DSM 6997</strain>
    </source>
</reference>
<dbReference type="Proteomes" id="UP000027647">
    <property type="component" value="Unassembled WGS sequence"/>
</dbReference>
<organism evidence="1 2">
    <name type="scientific">Erythrobacter longus</name>
    <dbReference type="NCBI Taxonomy" id="1044"/>
    <lineage>
        <taxon>Bacteria</taxon>
        <taxon>Pseudomonadati</taxon>
        <taxon>Pseudomonadota</taxon>
        <taxon>Alphaproteobacteria</taxon>
        <taxon>Sphingomonadales</taxon>
        <taxon>Erythrobacteraceae</taxon>
        <taxon>Erythrobacter/Porphyrobacter group</taxon>
        <taxon>Erythrobacter</taxon>
    </lineage>
</organism>